<reference evidence="4 5" key="1">
    <citation type="submission" date="2013-09" db="EMBL/GenBank/DDBJ databases">
        <authorList>
            <person name="Zeng Z."/>
            <person name="Chen C."/>
        </authorList>
    </citation>
    <scope>NUCLEOTIDE SEQUENCE [LARGE SCALE GENOMIC DNA]</scope>
    <source>
        <strain evidence="4 5">WB 3.3-2</strain>
    </source>
</reference>
<dbReference type="STRING" id="1121895.GCA_000378485_02424"/>
<protein>
    <recommendedName>
        <fullName evidence="3">Secretion system C-terminal sorting domain-containing protein</fullName>
    </recommendedName>
</protein>
<accession>A0A0A2M1R2</accession>
<feature type="chain" id="PRO_5001991540" description="Secretion system C-terminal sorting domain-containing protein" evidence="2">
    <location>
        <begin position="19"/>
        <end position="258"/>
    </location>
</feature>
<organism evidence="4 5">
    <name type="scientific">Flavobacterium rivuli WB 3.3-2 = DSM 21788</name>
    <dbReference type="NCBI Taxonomy" id="1121895"/>
    <lineage>
        <taxon>Bacteria</taxon>
        <taxon>Pseudomonadati</taxon>
        <taxon>Bacteroidota</taxon>
        <taxon>Flavobacteriia</taxon>
        <taxon>Flavobacteriales</taxon>
        <taxon>Flavobacteriaceae</taxon>
        <taxon>Flavobacterium</taxon>
    </lineage>
</organism>
<dbReference type="InterPro" id="IPR026444">
    <property type="entry name" value="Secre_tail"/>
</dbReference>
<evidence type="ECO:0000313" key="5">
    <source>
        <dbReference type="Proteomes" id="UP000030152"/>
    </source>
</evidence>
<dbReference type="Proteomes" id="UP000030152">
    <property type="component" value="Unassembled WGS sequence"/>
</dbReference>
<comment type="caution">
    <text evidence="4">The sequence shown here is derived from an EMBL/GenBank/DDBJ whole genome shotgun (WGS) entry which is preliminary data.</text>
</comment>
<keyword evidence="5" id="KW-1185">Reference proteome</keyword>
<keyword evidence="1 2" id="KW-0732">Signal</keyword>
<proteinExistence type="predicted"/>
<dbReference type="Pfam" id="PF18962">
    <property type="entry name" value="Por_Secre_tail"/>
    <property type="match status" value="1"/>
</dbReference>
<dbReference type="OrthoDB" id="9765926at2"/>
<name>A0A0A2M1R2_9FLAO</name>
<dbReference type="eggNOG" id="COG5276">
    <property type="taxonomic scope" value="Bacteria"/>
</dbReference>
<dbReference type="AlphaFoldDB" id="A0A0A2M1R2"/>
<evidence type="ECO:0000256" key="1">
    <source>
        <dbReference type="ARBA" id="ARBA00022729"/>
    </source>
</evidence>
<sequence length="258" mass="27360">MKRILLLALTFAGQFVYAQNDGLTCETPHSLCNGLEFPYVNSVNVPAASEESALSYGCLDTTPNPSWFSLPIGESGTVSVTINQTHNSGESLDVNFIAWGPFENAEACGHENLNPNTQVGCSNSESLTEVFTMPNAVAGTHYIVMVTNPSNQPATLMFTPAGTTGPNALNCDVASIGHNTLSNIVLYPNPTKNSFNMTAGGSVITSVNIYDLAGKTIFRVNANAQSVTIDTSALATGTYLTEIINSDNVKTIKKLIIN</sequence>
<gene>
    <name evidence="4" type="ORF">Q765_15175</name>
</gene>
<feature type="domain" description="Secretion system C-terminal sorting" evidence="3">
    <location>
        <begin position="186"/>
        <end position="257"/>
    </location>
</feature>
<dbReference type="RefSeq" id="WP_020213591.1">
    <property type="nucleotide sequence ID" value="NZ_JRLX01000019.1"/>
</dbReference>
<evidence type="ECO:0000256" key="2">
    <source>
        <dbReference type="SAM" id="SignalP"/>
    </source>
</evidence>
<dbReference type="eggNOG" id="COG3291">
    <property type="taxonomic scope" value="Bacteria"/>
</dbReference>
<evidence type="ECO:0000259" key="3">
    <source>
        <dbReference type="Pfam" id="PF18962"/>
    </source>
</evidence>
<evidence type="ECO:0000313" key="4">
    <source>
        <dbReference type="EMBL" id="KGO85551.1"/>
    </source>
</evidence>
<feature type="signal peptide" evidence="2">
    <location>
        <begin position="1"/>
        <end position="18"/>
    </location>
</feature>
<dbReference type="EMBL" id="JRLX01000019">
    <property type="protein sequence ID" value="KGO85551.1"/>
    <property type="molecule type" value="Genomic_DNA"/>
</dbReference>
<dbReference type="NCBIfam" id="TIGR04183">
    <property type="entry name" value="Por_Secre_tail"/>
    <property type="match status" value="1"/>
</dbReference>